<gene>
    <name evidence="2" type="ORF">R3P38DRAFT_2782571</name>
</gene>
<sequence length="246" mass="26395">MTEIMKGVYEYTGLSCFAVFGGPIPMYEGDLRTLTVAYGRNQEPSPCHFPQWAKARFGQDVLEFMREWLRTAYTPAQCAEAAMPANEDEDGDPLARARYRIDQLDDWGGKGDEEDDSESDSDDSSDSESDSESGSGSDDSSDSGVESAVVEGKKKKAKKAEVRKARAKASDRAKAKAKAAGPSRASKKAAAPARAKSGDGGKDKGKGKEKAVPEGEARKTKKAQKSDGEGSEGIRGVPRKERMGGR</sequence>
<evidence type="ECO:0000256" key="1">
    <source>
        <dbReference type="SAM" id="MobiDB-lite"/>
    </source>
</evidence>
<reference evidence="2 3" key="1">
    <citation type="journal article" date="2024" name="J Genomics">
        <title>Draft genome sequencing and assembly of Favolaschia claudopus CIRM-BRFM 2984 isolated from oak limbs.</title>
        <authorList>
            <person name="Navarro D."/>
            <person name="Drula E."/>
            <person name="Chaduli D."/>
            <person name="Cazenave R."/>
            <person name="Ahrendt S."/>
            <person name="Wang J."/>
            <person name="Lipzen A."/>
            <person name="Daum C."/>
            <person name="Barry K."/>
            <person name="Grigoriev I.V."/>
            <person name="Favel A."/>
            <person name="Rosso M.N."/>
            <person name="Martin F."/>
        </authorList>
    </citation>
    <scope>NUCLEOTIDE SEQUENCE [LARGE SCALE GENOMIC DNA]</scope>
    <source>
        <strain evidence="2 3">CIRM-BRFM 2984</strain>
    </source>
</reference>
<comment type="caution">
    <text evidence="2">The sequence shown here is derived from an EMBL/GenBank/DDBJ whole genome shotgun (WGS) entry which is preliminary data.</text>
</comment>
<feature type="compositionally biased region" description="Acidic residues" evidence="1">
    <location>
        <begin position="112"/>
        <end position="131"/>
    </location>
</feature>
<feature type="compositionally biased region" description="Low complexity" evidence="1">
    <location>
        <begin position="132"/>
        <end position="150"/>
    </location>
</feature>
<evidence type="ECO:0000313" key="2">
    <source>
        <dbReference type="EMBL" id="KAK7019460.1"/>
    </source>
</evidence>
<dbReference type="AlphaFoldDB" id="A0AAW0B4A4"/>
<accession>A0AAW0B4A4</accession>
<protein>
    <submittedName>
        <fullName evidence="2">Uncharacterized protein</fullName>
    </submittedName>
</protein>
<dbReference type="EMBL" id="JAWWNJ010000043">
    <property type="protein sequence ID" value="KAK7019460.1"/>
    <property type="molecule type" value="Genomic_DNA"/>
</dbReference>
<feature type="compositionally biased region" description="Basic and acidic residues" evidence="1">
    <location>
        <begin position="159"/>
        <end position="174"/>
    </location>
</feature>
<feature type="compositionally biased region" description="Low complexity" evidence="1">
    <location>
        <begin position="178"/>
        <end position="195"/>
    </location>
</feature>
<feature type="region of interest" description="Disordered" evidence="1">
    <location>
        <begin position="104"/>
        <end position="246"/>
    </location>
</feature>
<feature type="compositionally biased region" description="Basic and acidic residues" evidence="1">
    <location>
        <begin position="196"/>
        <end position="228"/>
    </location>
</feature>
<keyword evidence="3" id="KW-1185">Reference proteome</keyword>
<name>A0AAW0B4A4_9AGAR</name>
<organism evidence="2 3">
    <name type="scientific">Favolaschia claudopus</name>
    <dbReference type="NCBI Taxonomy" id="2862362"/>
    <lineage>
        <taxon>Eukaryota</taxon>
        <taxon>Fungi</taxon>
        <taxon>Dikarya</taxon>
        <taxon>Basidiomycota</taxon>
        <taxon>Agaricomycotina</taxon>
        <taxon>Agaricomycetes</taxon>
        <taxon>Agaricomycetidae</taxon>
        <taxon>Agaricales</taxon>
        <taxon>Marasmiineae</taxon>
        <taxon>Mycenaceae</taxon>
        <taxon>Favolaschia</taxon>
    </lineage>
</organism>
<evidence type="ECO:0000313" key="3">
    <source>
        <dbReference type="Proteomes" id="UP001362999"/>
    </source>
</evidence>
<proteinExistence type="predicted"/>
<dbReference type="Proteomes" id="UP001362999">
    <property type="component" value="Unassembled WGS sequence"/>
</dbReference>